<name>A0A2K3K3Z3_TRIPR</name>
<feature type="non-terminal residue" evidence="1">
    <location>
        <position position="1"/>
    </location>
</feature>
<organism evidence="1 2">
    <name type="scientific">Trifolium pratense</name>
    <name type="common">Red clover</name>
    <dbReference type="NCBI Taxonomy" id="57577"/>
    <lineage>
        <taxon>Eukaryota</taxon>
        <taxon>Viridiplantae</taxon>
        <taxon>Streptophyta</taxon>
        <taxon>Embryophyta</taxon>
        <taxon>Tracheophyta</taxon>
        <taxon>Spermatophyta</taxon>
        <taxon>Magnoliopsida</taxon>
        <taxon>eudicotyledons</taxon>
        <taxon>Gunneridae</taxon>
        <taxon>Pentapetalae</taxon>
        <taxon>rosids</taxon>
        <taxon>fabids</taxon>
        <taxon>Fabales</taxon>
        <taxon>Fabaceae</taxon>
        <taxon>Papilionoideae</taxon>
        <taxon>50 kb inversion clade</taxon>
        <taxon>NPAAA clade</taxon>
        <taxon>Hologalegina</taxon>
        <taxon>IRL clade</taxon>
        <taxon>Trifolieae</taxon>
        <taxon>Trifolium</taxon>
    </lineage>
</organism>
<accession>A0A2K3K3Z3</accession>
<evidence type="ECO:0000313" key="2">
    <source>
        <dbReference type="Proteomes" id="UP000236291"/>
    </source>
</evidence>
<reference evidence="1 2" key="1">
    <citation type="journal article" date="2014" name="Am. J. Bot.">
        <title>Genome assembly and annotation for red clover (Trifolium pratense; Fabaceae).</title>
        <authorList>
            <person name="Istvanek J."/>
            <person name="Jaros M."/>
            <person name="Krenek A."/>
            <person name="Repkova J."/>
        </authorList>
    </citation>
    <scope>NUCLEOTIDE SEQUENCE [LARGE SCALE GENOMIC DNA]</scope>
    <source>
        <strain evidence="2">cv. Tatra</strain>
        <tissue evidence="1">Young leaves</tissue>
    </source>
</reference>
<comment type="caution">
    <text evidence="1">The sequence shown here is derived from an EMBL/GenBank/DDBJ whole genome shotgun (WGS) entry which is preliminary data.</text>
</comment>
<dbReference type="AlphaFoldDB" id="A0A2K3K3Z3"/>
<sequence>AAPSRSSSKRSSSSLSISWLSCPSRGISVRKEDAPVSIGITASVPYVNRKGVSLVVECGVVR</sequence>
<proteinExistence type="predicted"/>
<protein>
    <submittedName>
        <fullName evidence="1">Uncharacterized protein</fullName>
    </submittedName>
</protein>
<reference evidence="1 2" key="2">
    <citation type="journal article" date="2017" name="Front. Plant Sci.">
        <title>Gene Classification and Mining of Molecular Markers Useful in Red Clover (Trifolium pratense) Breeding.</title>
        <authorList>
            <person name="Istvanek J."/>
            <person name="Dluhosova J."/>
            <person name="Dluhos P."/>
            <person name="Patkova L."/>
            <person name="Nedelnik J."/>
            <person name="Repkova J."/>
        </authorList>
    </citation>
    <scope>NUCLEOTIDE SEQUENCE [LARGE SCALE GENOMIC DNA]</scope>
    <source>
        <strain evidence="2">cv. Tatra</strain>
        <tissue evidence="1">Young leaves</tissue>
    </source>
</reference>
<evidence type="ECO:0000313" key="1">
    <source>
        <dbReference type="EMBL" id="PNX60999.1"/>
    </source>
</evidence>
<dbReference type="EMBL" id="ASHM01139624">
    <property type="protein sequence ID" value="PNX60999.1"/>
    <property type="molecule type" value="Genomic_DNA"/>
</dbReference>
<dbReference type="Proteomes" id="UP000236291">
    <property type="component" value="Unassembled WGS sequence"/>
</dbReference>
<gene>
    <name evidence="1" type="ORF">L195_g060456</name>
</gene>